<dbReference type="InterPro" id="IPR053943">
    <property type="entry name" value="RlmKL-like_Mtase_CS"/>
</dbReference>
<dbReference type="InterPro" id="IPR000241">
    <property type="entry name" value="RlmKL-like_Mtase"/>
</dbReference>
<dbReference type="SUPFAM" id="SSF53335">
    <property type="entry name" value="S-adenosyl-L-methionine-dependent methyltransferases"/>
    <property type="match status" value="1"/>
</dbReference>
<evidence type="ECO:0000259" key="5">
    <source>
        <dbReference type="PROSITE" id="PS51165"/>
    </source>
</evidence>
<dbReference type="OrthoDB" id="9809404at2"/>
<proteinExistence type="predicted"/>
<dbReference type="PROSITE" id="PS01261">
    <property type="entry name" value="UPF0020"/>
    <property type="match status" value="1"/>
</dbReference>
<feature type="region of interest" description="Disordered" evidence="4">
    <location>
        <begin position="410"/>
        <end position="469"/>
    </location>
</feature>
<feature type="region of interest" description="Disordered" evidence="4">
    <location>
        <begin position="324"/>
        <end position="348"/>
    </location>
</feature>
<dbReference type="GO" id="GO:0008990">
    <property type="term" value="F:rRNA (guanine-N2-)-methyltransferase activity"/>
    <property type="evidence" value="ECO:0007669"/>
    <property type="project" value="TreeGrafter"/>
</dbReference>
<dbReference type="CDD" id="cd11715">
    <property type="entry name" value="THUMP_AdoMetMT"/>
    <property type="match status" value="1"/>
</dbReference>
<evidence type="ECO:0000313" key="7">
    <source>
        <dbReference type="Proteomes" id="UP000036367"/>
    </source>
</evidence>
<dbReference type="InterPro" id="IPR004114">
    <property type="entry name" value="THUMP_dom"/>
</dbReference>
<dbReference type="PANTHER" id="PTHR47313:SF1">
    <property type="entry name" value="RIBOSOMAL RNA LARGE SUBUNIT METHYLTRANSFERASE K_L"/>
    <property type="match status" value="1"/>
</dbReference>
<dbReference type="InterPro" id="IPR002052">
    <property type="entry name" value="DNA_methylase_N6_adenine_CS"/>
</dbReference>
<evidence type="ECO:0000256" key="4">
    <source>
        <dbReference type="SAM" id="MobiDB-lite"/>
    </source>
</evidence>
<dbReference type="Proteomes" id="UP000036367">
    <property type="component" value="Unassembled WGS sequence"/>
</dbReference>
<keyword evidence="1" id="KW-0489">Methyltransferase</keyword>
<dbReference type="PROSITE" id="PS00092">
    <property type="entry name" value="N6_MTASE"/>
    <property type="match status" value="1"/>
</dbReference>
<reference evidence="6" key="1">
    <citation type="submission" date="2015-05" db="EMBL/GenBank/DDBJ databases">
        <title>Permanent draft genome of Rhodopirellula islandicus K833.</title>
        <authorList>
            <person name="Kizina J."/>
            <person name="Richter M."/>
            <person name="Glockner F.O."/>
            <person name="Harder J."/>
        </authorList>
    </citation>
    <scope>NUCLEOTIDE SEQUENCE [LARGE SCALE GENOMIC DNA]</scope>
    <source>
        <strain evidence="6">K833</strain>
    </source>
</reference>
<dbReference type="PANTHER" id="PTHR47313">
    <property type="entry name" value="RIBOSOMAL RNA LARGE SUBUNIT METHYLTRANSFERASE K/L"/>
    <property type="match status" value="1"/>
</dbReference>
<dbReference type="Pfam" id="PF02926">
    <property type="entry name" value="THUMP"/>
    <property type="match status" value="1"/>
</dbReference>
<sequence>MEKKPSESIASSPATAPQPFDLIVPCAFGLEAIVKRELKGLGIEATISDSGRVSFRGTPEMVCQANLWLRTADRILIRVAEFPAADFDALFETTRQINWGKLLPADAAFPVTGRSIKSTLTSVPACQRSVKRAIVDAMMRDHRTSELPETGPLYKVDVAIVKDVATLTIDTTGRSLHRRGYRTHISSAPLKETLASAMVLLSYWRSGRPLIDPFCGSGTIPIEAARIGRNLAPGLEREFACQAWPNFSAELWSDTRSTAANQSLPPLEEKLLGSDIDGRVLTAARDNAIRAGVQDDIHFQAMPVHEISSSKRFGCVITNPPYGQRIGSGHSSRFDAADHGDPDSEGPEDWELDELYESLPQIFEKLPTWSKYILTAYSNLERAMGRSANRRRKLYNGRIECTYYQYQGPKPYASDRPATEKSPAPAQPITREPTTSEPSVRETNTSKHAAPEPAKPKPKSPWPKSPPNS</sequence>
<dbReference type="Pfam" id="PF22020">
    <property type="entry name" value="RlmL_1st"/>
    <property type="match status" value="1"/>
</dbReference>
<gene>
    <name evidence="6" type="ORF">RISK_003633</name>
</gene>
<protein>
    <submittedName>
        <fullName evidence="6">Recombination and DNA repair</fullName>
    </submittedName>
</protein>
<feature type="compositionally biased region" description="Pro residues" evidence="4">
    <location>
        <begin position="459"/>
        <end position="469"/>
    </location>
</feature>
<evidence type="ECO:0000256" key="3">
    <source>
        <dbReference type="PROSITE-ProRule" id="PRU00529"/>
    </source>
</evidence>
<dbReference type="GO" id="GO:0003723">
    <property type="term" value="F:RNA binding"/>
    <property type="evidence" value="ECO:0007669"/>
    <property type="project" value="UniProtKB-UniRule"/>
</dbReference>
<dbReference type="Pfam" id="PF01170">
    <property type="entry name" value="UPF0020"/>
    <property type="match status" value="1"/>
</dbReference>
<dbReference type="PATRIC" id="fig|595434.4.peg.3458"/>
<dbReference type="PROSITE" id="PS51165">
    <property type="entry name" value="THUMP"/>
    <property type="match status" value="1"/>
</dbReference>
<dbReference type="Gene3D" id="3.30.2130.30">
    <property type="match status" value="1"/>
</dbReference>
<feature type="compositionally biased region" description="Basic and acidic residues" evidence="4">
    <location>
        <begin position="332"/>
        <end position="342"/>
    </location>
</feature>
<feature type="compositionally biased region" description="Polar residues" evidence="4">
    <location>
        <begin position="432"/>
        <end position="443"/>
    </location>
</feature>
<evidence type="ECO:0000256" key="2">
    <source>
        <dbReference type="ARBA" id="ARBA00022679"/>
    </source>
</evidence>
<dbReference type="SMART" id="SM00981">
    <property type="entry name" value="THUMP"/>
    <property type="match status" value="1"/>
</dbReference>
<dbReference type="GO" id="GO:0070043">
    <property type="term" value="F:rRNA (guanine-N7-)-methyltransferase activity"/>
    <property type="evidence" value="ECO:0007669"/>
    <property type="project" value="TreeGrafter"/>
</dbReference>
<evidence type="ECO:0000256" key="1">
    <source>
        <dbReference type="ARBA" id="ARBA00022603"/>
    </source>
</evidence>
<keyword evidence="3" id="KW-0694">RNA-binding</keyword>
<keyword evidence="7" id="KW-1185">Reference proteome</keyword>
<dbReference type="EMBL" id="LECT01000028">
    <property type="protein sequence ID" value="KLU04579.1"/>
    <property type="molecule type" value="Genomic_DNA"/>
</dbReference>
<feature type="domain" description="THUMP" evidence="5">
    <location>
        <begin position="61"/>
        <end position="171"/>
    </location>
</feature>
<dbReference type="STRING" id="595434.RISK_003633"/>
<dbReference type="InterPro" id="IPR029063">
    <property type="entry name" value="SAM-dependent_MTases_sf"/>
</dbReference>
<organism evidence="6 7">
    <name type="scientific">Rhodopirellula islandica</name>
    <dbReference type="NCBI Taxonomy" id="595434"/>
    <lineage>
        <taxon>Bacteria</taxon>
        <taxon>Pseudomonadati</taxon>
        <taxon>Planctomycetota</taxon>
        <taxon>Planctomycetia</taxon>
        <taxon>Pirellulales</taxon>
        <taxon>Pirellulaceae</taxon>
        <taxon>Rhodopirellula</taxon>
    </lineage>
</organism>
<dbReference type="AlphaFoldDB" id="A0A0J1EGB2"/>
<comment type="caution">
    <text evidence="6">The sequence shown here is derived from an EMBL/GenBank/DDBJ whole genome shotgun (WGS) entry which is preliminary data.</text>
</comment>
<dbReference type="Gene3D" id="3.40.50.150">
    <property type="entry name" value="Vaccinia Virus protein VP39"/>
    <property type="match status" value="1"/>
</dbReference>
<accession>A0A0J1EGB2</accession>
<name>A0A0J1EGB2_RHOIS</name>
<evidence type="ECO:0000313" key="6">
    <source>
        <dbReference type="EMBL" id="KLU04579.1"/>
    </source>
</evidence>
<dbReference type="InterPro" id="IPR054170">
    <property type="entry name" value="RlmL_1st"/>
</dbReference>
<keyword evidence="2" id="KW-0808">Transferase</keyword>
<dbReference type="RefSeq" id="WP_047815040.1">
    <property type="nucleotide sequence ID" value="NZ_LECT01000028.1"/>
</dbReference>